<proteinExistence type="inferred from homology"/>
<keyword evidence="5 7" id="KW-1133">Transmembrane helix</keyword>
<dbReference type="AlphaFoldDB" id="A0A7W5UIV8"/>
<keyword evidence="6 7" id="KW-0472">Membrane</keyword>
<keyword evidence="9" id="KW-0449">Lipoprotein</keyword>
<dbReference type="RefSeq" id="WP_183694921.1">
    <property type="nucleotide sequence ID" value="NZ_JACICA010000002.1"/>
</dbReference>
<evidence type="ECO:0000256" key="1">
    <source>
        <dbReference type="ARBA" id="ARBA00004651"/>
    </source>
</evidence>
<evidence type="ECO:0000256" key="2">
    <source>
        <dbReference type="ARBA" id="ARBA00005236"/>
    </source>
</evidence>
<dbReference type="PANTHER" id="PTHR30489">
    <property type="entry name" value="LIPOPROTEIN-RELEASING SYSTEM TRANSMEMBRANE PROTEIN LOLE"/>
    <property type="match status" value="1"/>
</dbReference>
<feature type="domain" description="ABC3 transporter permease C-terminal" evidence="8">
    <location>
        <begin position="279"/>
        <end position="406"/>
    </location>
</feature>
<evidence type="ECO:0000256" key="4">
    <source>
        <dbReference type="ARBA" id="ARBA00022692"/>
    </source>
</evidence>
<name>A0A7W5UIV8_9BACT</name>
<evidence type="ECO:0000313" key="10">
    <source>
        <dbReference type="Proteomes" id="UP000541425"/>
    </source>
</evidence>
<evidence type="ECO:0000256" key="5">
    <source>
        <dbReference type="ARBA" id="ARBA00022989"/>
    </source>
</evidence>
<evidence type="ECO:0000256" key="3">
    <source>
        <dbReference type="ARBA" id="ARBA00022475"/>
    </source>
</evidence>
<evidence type="ECO:0000256" key="7">
    <source>
        <dbReference type="SAM" id="Phobius"/>
    </source>
</evidence>
<keyword evidence="4 7" id="KW-0812">Transmembrane</keyword>
<reference evidence="9 10" key="1">
    <citation type="submission" date="2020-08" db="EMBL/GenBank/DDBJ databases">
        <title>Genomic Encyclopedia of Type Strains, Phase IV (KMG-IV): sequencing the most valuable type-strain genomes for metagenomic binning, comparative biology and taxonomic classification.</title>
        <authorList>
            <person name="Goeker M."/>
        </authorList>
    </citation>
    <scope>NUCLEOTIDE SEQUENCE [LARGE SCALE GENOMIC DNA]</scope>
    <source>
        <strain evidence="9 10">DSM 22548</strain>
    </source>
</reference>
<evidence type="ECO:0000313" key="9">
    <source>
        <dbReference type="EMBL" id="MBB3702247.1"/>
    </source>
</evidence>
<feature type="transmembrane region" description="Helical" evidence="7">
    <location>
        <begin position="20"/>
        <end position="46"/>
    </location>
</feature>
<dbReference type="GO" id="GO:0098797">
    <property type="term" value="C:plasma membrane protein complex"/>
    <property type="evidence" value="ECO:0007669"/>
    <property type="project" value="TreeGrafter"/>
</dbReference>
<accession>A0A7W5UIV8</accession>
<keyword evidence="3" id="KW-1003">Cell membrane</keyword>
<evidence type="ECO:0000256" key="6">
    <source>
        <dbReference type="ARBA" id="ARBA00023136"/>
    </source>
</evidence>
<comment type="similarity">
    <text evidence="2">Belongs to the ABC-4 integral membrane protein family. LolC/E subfamily.</text>
</comment>
<evidence type="ECO:0000259" key="8">
    <source>
        <dbReference type="Pfam" id="PF02687"/>
    </source>
</evidence>
<comment type="caution">
    <text evidence="9">The sequence shown here is derived from an EMBL/GenBank/DDBJ whole genome shotgun (WGS) entry which is preliminary data.</text>
</comment>
<comment type="subcellular location">
    <subcellularLocation>
        <location evidence="1">Cell membrane</location>
        <topology evidence="1">Multi-pass membrane protein</topology>
    </subcellularLocation>
</comment>
<dbReference type="EMBL" id="JACICA010000002">
    <property type="protein sequence ID" value="MBB3702247.1"/>
    <property type="molecule type" value="Genomic_DNA"/>
</dbReference>
<dbReference type="PANTHER" id="PTHR30489:SF0">
    <property type="entry name" value="LIPOPROTEIN-RELEASING SYSTEM TRANSMEMBRANE PROTEIN LOLE"/>
    <property type="match status" value="1"/>
</dbReference>
<dbReference type="GO" id="GO:0044874">
    <property type="term" value="P:lipoprotein localization to outer membrane"/>
    <property type="evidence" value="ECO:0007669"/>
    <property type="project" value="TreeGrafter"/>
</dbReference>
<dbReference type="InterPro" id="IPR051447">
    <property type="entry name" value="Lipoprotein-release_system"/>
</dbReference>
<dbReference type="Pfam" id="PF02687">
    <property type="entry name" value="FtsX"/>
    <property type="match status" value="1"/>
</dbReference>
<dbReference type="InterPro" id="IPR003838">
    <property type="entry name" value="ABC3_permease_C"/>
</dbReference>
<feature type="transmembrane region" description="Helical" evidence="7">
    <location>
        <begin position="275"/>
        <end position="300"/>
    </location>
</feature>
<gene>
    <name evidence="9" type="ORF">FHS60_000700</name>
</gene>
<organism evidence="9 10">
    <name type="scientific">Alloprevotella rava</name>
    <dbReference type="NCBI Taxonomy" id="671218"/>
    <lineage>
        <taxon>Bacteria</taxon>
        <taxon>Pseudomonadati</taxon>
        <taxon>Bacteroidota</taxon>
        <taxon>Bacteroidia</taxon>
        <taxon>Bacteroidales</taxon>
        <taxon>Prevotellaceae</taxon>
        <taxon>Alloprevotella</taxon>
    </lineage>
</organism>
<feature type="transmembrane region" description="Helical" evidence="7">
    <location>
        <begin position="373"/>
        <end position="397"/>
    </location>
</feature>
<feature type="transmembrane region" description="Helical" evidence="7">
    <location>
        <begin position="320"/>
        <end position="353"/>
    </location>
</feature>
<protein>
    <submittedName>
        <fullName evidence="9">Lipoprotein-releasing system permease protein</fullName>
    </submittedName>
</protein>
<dbReference type="Proteomes" id="UP000541425">
    <property type="component" value="Unassembled WGS sequence"/>
</dbReference>
<sequence>MSFPFYIARRYLFSKKQHNVINLISGISVVGVALATLAMVCVMSGFNGFQDLIGNLFTAFDPQLELVPTQGKVMAEDDPSLVAVRRNSKVAAATNSYEDNALILFKGRPLVITLKGVDDNFTKTSEIKNILYGQGQYSLHRGNLNYGIPGYNLALQMGGLNFGTLQICVPKKGEQINLANPIENINVDDLTASGICFQVHQQKYDDNLMLCSLPFVQGLYNQEGCITKLELKLKDGVDEQVAKKELQQLAGPRFRVLDRYEQHEETFNVMQIEKLFAFAFLTFIVLVACFNIIGSVSMLIIDKTKDISTLRHLGATNKQIVHIFLFEGWLISFMGAIIGIVLGLILCLLQQQFGLLKLEPTGGGNFIVDAYPISVHVLDIVIIFFTVIIVGFLSVWYPVNYLSRKSMDSQA</sequence>